<protein>
    <submittedName>
        <fullName evidence="5">Putative serine protease</fullName>
    </submittedName>
</protein>
<keyword evidence="3" id="KW-0378">Hydrolase</keyword>
<dbReference type="EMBL" id="NFEZ01000003">
    <property type="protein sequence ID" value="PLT47031.1"/>
    <property type="molecule type" value="Genomic_DNA"/>
</dbReference>
<dbReference type="GO" id="GO:0006508">
    <property type="term" value="P:proteolysis"/>
    <property type="evidence" value="ECO:0007669"/>
    <property type="project" value="UniProtKB-KW"/>
</dbReference>
<evidence type="ECO:0000256" key="1">
    <source>
        <dbReference type="ARBA" id="ARBA00010541"/>
    </source>
</evidence>
<name>A0A2N5N9K4_9BACL</name>
<comment type="caution">
    <text evidence="5">The sequence shown here is derived from an EMBL/GenBank/DDBJ whole genome shotgun (WGS) entry which is preliminary data.</text>
</comment>
<reference evidence="5 6" key="1">
    <citation type="submission" date="2017-05" db="EMBL/GenBank/DDBJ databases">
        <title>Functional genome analysis of Paenibacillus pasadenensis strain R16: insights on endophytic life style and antifungal activity.</title>
        <authorList>
            <person name="Passera A."/>
            <person name="Marcolungo L."/>
            <person name="Casati P."/>
            <person name="Brasca M."/>
            <person name="Quaglino F."/>
            <person name="Delledonne M."/>
        </authorList>
    </citation>
    <scope>NUCLEOTIDE SEQUENCE [LARGE SCALE GENOMIC DNA]</scope>
    <source>
        <strain evidence="5 6">R16</strain>
    </source>
</reference>
<keyword evidence="2 5" id="KW-0645">Protease</keyword>
<organism evidence="5 6">
    <name type="scientific">Paenibacillus pasadenensis</name>
    <dbReference type="NCBI Taxonomy" id="217090"/>
    <lineage>
        <taxon>Bacteria</taxon>
        <taxon>Bacillati</taxon>
        <taxon>Bacillota</taxon>
        <taxon>Bacilli</taxon>
        <taxon>Bacillales</taxon>
        <taxon>Paenibacillaceae</taxon>
        <taxon>Paenibacillus</taxon>
    </lineage>
</organism>
<evidence type="ECO:0000313" key="6">
    <source>
        <dbReference type="Proteomes" id="UP000234789"/>
    </source>
</evidence>
<keyword evidence="4" id="KW-0720">Serine protease</keyword>
<dbReference type="PANTHER" id="PTHR43343">
    <property type="entry name" value="PEPTIDASE S12"/>
    <property type="match status" value="1"/>
</dbReference>
<dbReference type="InterPro" id="IPR001940">
    <property type="entry name" value="Peptidase_S1C"/>
</dbReference>
<dbReference type="InterPro" id="IPR043504">
    <property type="entry name" value="Peptidase_S1_PA_chymotrypsin"/>
</dbReference>
<dbReference type="AlphaFoldDB" id="A0A2N5N9K4"/>
<accession>A0A2N5N9K4</accession>
<dbReference type="Proteomes" id="UP000234789">
    <property type="component" value="Unassembled WGS sequence"/>
</dbReference>
<dbReference type="InterPro" id="IPR051201">
    <property type="entry name" value="Chloro_Bact_Ser_Proteases"/>
</dbReference>
<proteinExistence type="inferred from homology"/>
<dbReference type="PANTHER" id="PTHR43343:SF3">
    <property type="entry name" value="PROTEASE DO-LIKE 8, CHLOROPLASTIC"/>
    <property type="match status" value="1"/>
</dbReference>
<gene>
    <name evidence="5" type="ORF">B8V81_1255</name>
</gene>
<dbReference type="Pfam" id="PF13365">
    <property type="entry name" value="Trypsin_2"/>
    <property type="match status" value="1"/>
</dbReference>
<comment type="similarity">
    <text evidence="1">Belongs to the peptidase S1C family.</text>
</comment>
<dbReference type="GO" id="GO:0004252">
    <property type="term" value="F:serine-type endopeptidase activity"/>
    <property type="evidence" value="ECO:0007669"/>
    <property type="project" value="InterPro"/>
</dbReference>
<evidence type="ECO:0000256" key="4">
    <source>
        <dbReference type="ARBA" id="ARBA00022825"/>
    </source>
</evidence>
<evidence type="ECO:0000256" key="2">
    <source>
        <dbReference type="ARBA" id="ARBA00022670"/>
    </source>
</evidence>
<dbReference type="InterPro" id="IPR009003">
    <property type="entry name" value="Peptidase_S1_PA"/>
</dbReference>
<dbReference type="Gene3D" id="2.40.10.10">
    <property type="entry name" value="Trypsin-like serine proteases"/>
    <property type="match status" value="2"/>
</dbReference>
<dbReference type="PRINTS" id="PR00834">
    <property type="entry name" value="PROTEASES2C"/>
</dbReference>
<keyword evidence="6" id="KW-1185">Reference proteome</keyword>
<evidence type="ECO:0000313" key="5">
    <source>
        <dbReference type="EMBL" id="PLT47031.1"/>
    </source>
</evidence>
<dbReference type="SUPFAM" id="SSF50494">
    <property type="entry name" value="Trypsin-like serine proteases"/>
    <property type="match status" value="1"/>
</dbReference>
<sequence>MISDPGKEVQAMKKGWIAVLALAAVLAAGPYAAGTTQAERQAPLAADDSYRLASSAVFYLRALGADGAVGATGTGVLLSARGDAATAYHVVKGAAKLEAVLADGKTVSPVKVVRYDERTDAAVLELPAPKSGGGYPFVARRAEKLEHGDAVYAIGYPLKQTPIVTQGIVSSPDAVVSGRSRVLIDAAIASGMSGGPLLDEQGRLAGIISGSLRTMAGIHLAVGMADLNALLPDGLRTAD</sequence>
<evidence type="ECO:0000256" key="3">
    <source>
        <dbReference type="ARBA" id="ARBA00022801"/>
    </source>
</evidence>